<evidence type="ECO:0000313" key="1">
    <source>
        <dbReference type="EMBL" id="SEU35160.1"/>
    </source>
</evidence>
<gene>
    <name evidence="1" type="ORF">SAMN05443639_1209</name>
</gene>
<reference evidence="2" key="1">
    <citation type="submission" date="2016-10" db="EMBL/GenBank/DDBJ databases">
        <authorList>
            <person name="Varghese N."/>
            <person name="Submissions S."/>
        </authorList>
    </citation>
    <scope>NUCLEOTIDE SEQUENCE [LARGE SCALE GENOMIC DNA]</scope>
    <source>
        <strain evidence="2">DSM 16858</strain>
    </source>
</reference>
<dbReference type="RefSeq" id="WP_093525275.1">
    <property type="nucleotide sequence ID" value="NZ_FOIJ01000020.1"/>
</dbReference>
<sequence>MTATQQNELAIIVYAPALARNDSRPLAVVREMERALPGLRLEWMISKEGTPIPLPQRDAWISQGRADGPGFPLVCNGGSENDLITVYGLEIPAGRAPGGKPLFDVHAALPLNAGNLAAAKDVLEGIAEGAHAFWGHATPYSAGVDIARQTKNWAANPQPPPRGLPALRLSWTLPSPVIPHRLGWLNYWSAAACQAIGFPDPARDADLLSRSRRTATGGWLIQLTPTPLDLDNPAHLDALLRTYERFPEIGGRSAH</sequence>
<evidence type="ECO:0000313" key="2">
    <source>
        <dbReference type="Proteomes" id="UP000199181"/>
    </source>
</evidence>
<dbReference type="EMBL" id="FOIJ01000020">
    <property type="protein sequence ID" value="SEU35160.1"/>
    <property type="molecule type" value="Genomic_DNA"/>
</dbReference>
<protein>
    <recommendedName>
        <fullName evidence="3">DUF3396 domain-containing protein</fullName>
    </recommendedName>
</protein>
<proteinExistence type="predicted"/>
<accession>A0A1I0L5X3</accession>
<dbReference type="Pfam" id="PF19378">
    <property type="entry name" value="DUF5953"/>
    <property type="match status" value="1"/>
</dbReference>
<dbReference type="InterPro" id="IPR045997">
    <property type="entry name" value="DUF5953"/>
</dbReference>
<dbReference type="Proteomes" id="UP000199181">
    <property type="component" value="Unassembled WGS sequence"/>
</dbReference>
<dbReference type="AlphaFoldDB" id="A0A1I0L5X3"/>
<name>A0A1I0L5X3_9BACT</name>
<keyword evidence="2" id="KW-1185">Reference proteome</keyword>
<organism evidence="1 2">
    <name type="scientific">Stigmatella erecta</name>
    <dbReference type="NCBI Taxonomy" id="83460"/>
    <lineage>
        <taxon>Bacteria</taxon>
        <taxon>Pseudomonadati</taxon>
        <taxon>Myxococcota</taxon>
        <taxon>Myxococcia</taxon>
        <taxon>Myxococcales</taxon>
        <taxon>Cystobacterineae</taxon>
        <taxon>Archangiaceae</taxon>
        <taxon>Stigmatella</taxon>
    </lineage>
</organism>
<evidence type="ECO:0008006" key="3">
    <source>
        <dbReference type="Google" id="ProtNLM"/>
    </source>
</evidence>